<organism evidence="2 3">
    <name type="scientific">Ahniella affigens</name>
    <dbReference type="NCBI Taxonomy" id="2021234"/>
    <lineage>
        <taxon>Bacteria</taxon>
        <taxon>Pseudomonadati</taxon>
        <taxon>Pseudomonadota</taxon>
        <taxon>Gammaproteobacteria</taxon>
        <taxon>Lysobacterales</taxon>
        <taxon>Rhodanobacteraceae</taxon>
        <taxon>Ahniella</taxon>
    </lineage>
</organism>
<evidence type="ECO:0000313" key="2">
    <source>
        <dbReference type="EMBL" id="AVP98335.1"/>
    </source>
</evidence>
<keyword evidence="1" id="KW-0732">Signal</keyword>
<dbReference type="PROSITE" id="PS51257">
    <property type="entry name" value="PROKAR_LIPOPROTEIN"/>
    <property type="match status" value="1"/>
</dbReference>
<name>A0A2P1PU22_9GAMM</name>
<dbReference type="EMBL" id="CP027860">
    <property type="protein sequence ID" value="AVP98335.1"/>
    <property type="molecule type" value="Genomic_DNA"/>
</dbReference>
<dbReference type="Proteomes" id="UP000241074">
    <property type="component" value="Chromosome"/>
</dbReference>
<reference evidence="2 3" key="1">
    <citation type="submission" date="2018-03" db="EMBL/GenBank/DDBJ databases">
        <title>Ahniella affigens gen. nov., sp. nov., a gammaproteobacterium isolated from sandy soil near a stream.</title>
        <authorList>
            <person name="Ko Y."/>
            <person name="Kim J.-H."/>
        </authorList>
    </citation>
    <scope>NUCLEOTIDE SEQUENCE [LARGE SCALE GENOMIC DNA]</scope>
    <source>
        <strain evidence="2 3">D13</strain>
    </source>
</reference>
<evidence type="ECO:0000256" key="1">
    <source>
        <dbReference type="SAM" id="SignalP"/>
    </source>
</evidence>
<sequence>MIGSRLAHCALFTVLLIGCSAALAGRMPRSDISNTAVGEVCFDHDACVKVVSVRGSRYEGAHTYNLSASSEWVTGVYDANGKIVGKVKTGGDVVVISTEVYARRDAGQKTYTIHRIDGKTKPIKTPYRAITTSARRRGWDNWLGTHMGGFGSTEFPKFSTFRDVYPIAGSFGGITADGRVQPFTEAIGTAYAYGDYFVVADPEGKRFIITDHAFQKLSPVLDNLALHTTAYDETMSDTSRFLGGASRRIVFSVKNKIGEGGRELHRPLPMQRGEQFPADLIGLAPILNQYGRGNPCEAELGAACRRDLRGWVAMWAGADGSPKVSIEEPRLRRFTSDRYKSVHWNPYEATFIAAVAETRDGQFRVLPYKVEVTGDMTMSMLPETYASLDAANNAITYIQNQRATELWNRVLADQQAAYERYAAWEAARAEEDRQRAARAAAEDAENAAATTLIAAGDADAICKQAFKASSFYARTNLFDACSRLRPAAATNSRGFWGDLAAGLAAYNRAGGPGATASTGTSATYTSSSNSGDFNRSMQNIDTALRVISDPNWNGAAAAAW</sequence>
<feature type="signal peptide" evidence="1">
    <location>
        <begin position="1"/>
        <end position="24"/>
    </location>
</feature>
<dbReference type="RefSeq" id="WP_106892255.1">
    <property type="nucleotide sequence ID" value="NZ_CP027860.1"/>
</dbReference>
<keyword evidence="3" id="KW-1185">Reference proteome</keyword>
<evidence type="ECO:0000313" key="3">
    <source>
        <dbReference type="Proteomes" id="UP000241074"/>
    </source>
</evidence>
<dbReference type="KEGG" id="xba:C7S18_14550"/>
<accession>A0A2P1PU22</accession>
<proteinExistence type="predicted"/>
<reference evidence="2 3" key="2">
    <citation type="submission" date="2018-03" db="EMBL/GenBank/DDBJ databases">
        <authorList>
            <person name="Keele B.F."/>
        </authorList>
    </citation>
    <scope>NUCLEOTIDE SEQUENCE [LARGE SCALE GENOMIC DNA]</scope>
    <source>
        <strain evidence="2 3">D13</strain>
    </source>
</reference>
<gene>
    <name evidence="2" type="ORF">C7S18_14550</name>
</gene>
<dbReference type="AlphaFoldDB" id="A0A2P1PU22"/>
<feature type="chain" id="PRO_5015186916" evidence="1">
    <location>
        <begin position="25"/>
        <end position="560"/>
    </location>
</feature>
<protein>
    <submittedName>
        <fullName evidence="2">Uncharacterized protein</fullName>
    </submittedName>
</protein>